<accession>A0ABR0NLG4</accession>
<dbReference type="Proteomes" id="UP001358586">
    <property type="component" value="Chromosome 9"/>
</dbReference>
<name>A0ABR0NLG4_GOSAR</name>
<evidence type="ECO:0000313" key="2">
    <source>
        <dbReference type="Proteomes" id="UP001358586"/>
    </source>
</evidence>
<protein>
    <submittedName>
        <fullName evidence="1">Uncharacterized protein</fullName>
    </submittedName>
</protein>
<reference evidence="1 2" key="1">
    <citation type="submission" date="2023-03" db="EMBL/GenBank/DDBJ databases">
        <title>WGS of Gossypium arboreum.</title>
        <authorList>
            <person name="Yu D."/>
        </authorList>
    </citation>
    <scope>NUCLEOTIDE SEQUENCE [LARGE SCALE GENOMIC DNA]</scope>
    <source>
        <tissue evidence="1">Leaf</tissue>
    </source>
</reference>
<comment type="caution">
    <text evidence="1">The sequence shown here is derived from an EMBL/GenBank/DDBJ whole genome shotgun (WGS) entry which is preliminary data.</text>
</comment>
<sequence>MVVNGLMEELISLKDKLLSWISNEREKEECDGDDDDDEEENDNDFEIIWSYEKSLPQNLGELMTTMWRKSEKKPAAVELDRWEEAKAFRS</sequence>
<keyword evidence="2" id="KW-1185">Reference proteome</keyword>
<organism evidence="1 2">
    <name type="scientific">Gossypium arboreum</name>
    <name type="common">Tree cotton</name>
    <name type="synonym">Gossypium nanking</name>
    <dbReference type="NCBI Taxonomy" id="29729"/>
    <lineage>
        <taxon>Eukaryota</taxon>
        <taxon>Viridiplantae</taxon>
        <taxon>Streptophyta</taxon>
        <taxon>Embryophyta</taxon>
        <taxon>Tracheophyta</taxon>
        <taxon>Spermatophyta</taxon>
        <taxon>Magnoliopsida</taxon>
        <taxon>eudicotyledons</taxon>
        <taxon>Gunneridae</taxon>
        <taxon>Pentapetalae</taxon>
        <taxon>rosids</taxon>
        <taxon>malvids</taxon>
        <taxon>Malvales</taxon>
        <taxon>Malvaceae</taxon>
        <taxon>Malvoideae</taxon>
        <taxon>Gossypium</taxon>
    </lineage>
</organism>
<evidence type="ECO:0000313" key="1">
    <source>
        <dbReference type="EMBL" id="KAK5802182.1"/>
    </source>
</evidence>
<dbReference type="EMBL" id="JARKNE010000009">
    <property type="protein sequence ID" value="KAK5802182.1"/>
    <property type="molecule type" value="Genomic_DNA"/>
</dbReference>
<gene>
    <name evidence="1" type="ORF">PVK06_029766</name>
</gene>
<proteinExistence type="predicted"/>